<feature type="compositionally biased region" description="Low complexity" evidence="1">
    <location>
        <begin position="672"/>
        <end position="681"/>
    </location>
</feature>
<feature type="compositionally biased region" description="Low complexity" evidence="1">
    <location>
        <begin position="118"/>
        <end position="149"/>
    </location>
</feature>
<dbReference type="InterPro" id="IPR050055">
    <property type="entry name" value="EF-Tu_GTPase"/>
</dbReference>
<feature type="compositionally biased region" description="Acidic residues" evidence="1">
    <location>
        <begin position="682"/>
        <end position="697"/>
    </location>
</feature>
<feature type="region of interest" description="Disordered" evidence="1">
    <location>
        <begin position="336"/>
        <end position="370"/>
    </location>
</feature>
<reference evidence="2" key="1">
    <citation type="journal article" date="2023" name="PhytoFront">
        <title>Draft Genome Resources of Seven Strains of Tilletia horrida, Causal Agent of Kernel Smut of Rice.</title>
        <authorList>
            <person name="Khanal S."/>
            <person name="Antony Babu S."/>
            <person name="Zhou X.G."/>
        </authorList>
    </citation>
    <scope>NUCLEOTIDE SEQUENCE</scope>
    <source>
        <strain evidence="2">TX3</strain>
    </source>
</reference>
<protein>
    <submittedName>
        <fullName evidence="2">Uncharacterized protein</fullName>
    </submittedName>
</protein>
<proteinExistence type="predicted"/>
<evidence type="ECO:0000256" key="1">
    <source>
        <dbReference type="SAM" id="MobiDB-lite"/>
    </source>
</evidence>
<feature type="region of interest" description="Disordered" evidence="1">
    <location>
        <begin position="863"/>
        <end position="894"/>
    </location>
</feature>
<feature type="region of interest" description="Disordered" evidence="1">
    <location>
        <begin position="388"/>
        <end position="411"/>
    </location>
</feature>
<feature type="region of interest" description="Disordered" evidence="1">
    <location>
        <begin position="482"/>
        <end position="505"/>
    </location>
</feature>
<feature type="compositionally biased region" description="Acidic residues" evidence="1">
    <location>
        <begin position="707"/>
        <end position="719"/>
    </location>
</feature>
<feature type="region of interest" description="Disordered" evidence="1">
    <location>
        <begin position="618"/>
        <end position="815"/>
    </location>
</feature>
<dbReference type="PANTHER" id="PTHR43721:SF3">
    <property type="entry name" value="GTP-BINDING PROTEIN 2"/>
    <property type="match status" value="1"/>
</dbReference>
<feature type="compositionally biased region" description="Polar residues" evidence="1">
    <location>
        <begin position="868"/>
        <end position="883"/>
    </location>
</feature>
<feature type="region of interest" description="Disordered" evidence="1">
    <location>
        <begin position="561"/>
        <end position="606"/>
    </location>
</feature>
<dbReference type="PANTHER" id="PTHR43721">
    <property type="entry name" value="ELONGATION FACTOR TU-RELATED"/>
    <property type="match status" value="1"/>
</dbReference>
<feature type="compositionally biased region" description="Basic and acidic residues" evidence="1">
    <location>
        <begin position="662"/>
        <end position="671"/>
    </location>
</feature>
<dbReference type="EMBL" id="JAPDMQ010000144">
    <property type="protein sequence ID" value="KAK0533115.1"/>
    <property type="molecule type" value="Genomic_DNA"/>
</dbReference>
<feature type="compositionally biased region" description="Low complexity" evidence="1">
    <location>
        <begin position="358"/>
        <end position="370"/>
    </location>
</feature>
<organism evidence="2 3">
    <name type="scientific">Tilletia horrida</name>
    <dbReference type="NCBI Taxonomy" id="155126"/>
    <lineage>
        <taxon>Eukaryota</taxon>
        <taxon>Fungi</taxon>
        <taxon>Dikarya</taxon>
        <taxon>Basidiomycota</taxon>
        <taxon>Ustilaginomycotina</taxon>
        <taxon>Exobasidiomycetes</taxon>
        <taxon>Tilletiales</taxon>
        <taxon>Tilletiaceae</taxon>
        <taxon>Tilletia</taxon>
    </lineage>
</organism>
<evidence type="ECO:0000313" key="2">
    <source>
        <dbReference type="EMBL" id="KAK0533115.1"/>
    </source>
</evidence>
<feature type="compositionally biased region" description="Basic residues" evidence="1">
    <location>
        <begin position="581"/>
        <end position="590"/>
    </location>
</feature>
<accession>A0AAN6GDH6</accession>
<dbReference type="AlphaFoldDB" id="A0AAN6GDH6"/>
<dbReference type="Proteomes" id="UP001176521">
    <property type="component" value="Unassembled WGS sequence"/>
</dbReference>
<comment type="caution">
    <text evidence="2">The sequence shown here is derived from an EMBL/GenBank/DDBJ whole genome shotgun (WGS) entry which is preliminary data.</text>
</comment>
<sequence>MGGDARARVTEDDIQRSAQNPAQRSTDGIEAATQAQHGRVTRAHSEDDSATTAADHLHTEHHSITAPTSTTSPVLKLEEPGASAVPTMFGEDRSQSPRMPSPWTARLSASLDNAASRGPSPLSLDAAASAAAPGGTQQRRTSNSRSSQQHNGHHHPPVSISEPSQPDLHLSSANHSPSLAPLNPEEDTIGNIEYKLKLLPPTRDRFNRLVTQLKWRLLQGGGMAIYEIGVLDDGALVGLSRREMRASLDTLEAMALHLGARVEVRRVIVVQRYSHGLATTPPSLGAPDALPSPLPEPGSSLGTAGDVLVMPNGVNAGALPAPLLAQRAAFNPAAPEVISQRTPRRKSSNHGVPTFGNGANLGPSSLSSNSSISASPHLLPLALQHDSPSVSYSPPMHGNHPALRRNSSSNGTATVAQINAANKVLNEAYLLRELGAKRRGSRAGPTDIVHLGLLDAVQARKWIGGGKRTFSADMRLDLPKADTGSASAADVPTLVPGSGSSSRSGKLGAEMALPLVVLAPEALAREIEHDRMLEQWEEELKRRRAETAAAALLLIQGGDTGSLAGEGSGGSHGSPSGRASQRQRRRKNHGHAMVFEGDSPTLGDAPYFGQIKKPWLPEVADGAGQSPGDDVAISPAPLQPAGDEHAKEGSGPVRIAGAPSARFDDRARDCAGADGLPSSLDLDGDGVSSDDADEAGDGDGAASGGSNDEESDADSDDDAGFFSFSLSLSDDEDGQIKGGRKKQAKNSIRATKNGAARPQNGNGSQAHKGGTGTCADPRQSIDDHDPIEEGSPSAVSAPLGVLSRSRSPGSQRKAENRAAALEVTLVRAAAAAAVQQPEQKAQERLVQPEQLPSNVDLAVAREPCAADGSSTSTSTPLAMSAPSTPAGGISSSVPSVASTTAAGLSTADESAQEHMTIRFIVEAKVLRKLRKGDVFIDYAGI</sequence>
<feature type="compositionally biased region" description="Gly residues" evidence="1">
    <location>
        <begin position="561"/>
        <end position="572"/>
    </location>
</feature>
<gene>
    <name evidence="2" type="ORF">OC842_003077</name>
</gene>
<feature type="compositionally biased region" description="Low complexity" evidence="1">
    <location>
        <begin position="885"/>
        <end position="894"/>
    </location>
</feature>
<feature type="compositionally biased region" description="Basic and acidic residues" evidence="1">
    <location>
        <begin position="1"/>
        <end position="15"/>
    </location>
</feature>
<feature type="compositionally biased region" description="Polar residues" evidence="1">
    <location>
        <begin position="16"/>
        <end position="26"/>
    </location>
</feature>
<name>A0AAN6GDH6_9BASI</name>
<feature type="region of interest" description="Disordered" evidence="1">
    <location>
        <begin position="1"/>
        <end position="186"/>
    </location>
</feature>
<dbReference type="GO" id="GO:0003746">
    <property type="term" value="F:translation elongation factor activity"/>
    <property type="evidence" value="ECO:0007669"/>
    <property type="project" value="TreeGrafter"/>
</dbReference>
<evidence type="ECO:0000313" key="3">
    <source>
        <dbReference type="Proteomes" id="UP001176521"/>
    </source>
</evidence>
<keyword evidence="3" id="KW-1185">Reference proteome</keyword>